<comment type="caution">
    <text evidence="1">The sequence shown here is derived from an EMBL/GenBank/DDBJ whole genome shotgun (WGS) entry which is preliminary data.</text>
</comment>
<dbReference type="Proteomes" id="UP001218218">
    <property type="component" value="Unassembled WGS sequence"/>
</dbReference>
<organism evidence="1 2">
    <name type="scientific">Mycena albidolilacea</name>
    <dbReference type="NCBI Taxonomy" id="1033008"/>
    <lineage>
        <taxon>Eukaryota</taxon>
        <taxon>Fungi</taxon>
        <taxon>Dikarya</taxon>
        <taxon>Basidiomycota</taxon>
        <taxon>Agaricomycotina</taxon>
        <taxon>Agaricomycetes</taxon>
        <taxon>Agaricomycetidae</taxon>
        <taxon>Agaricales</taxon>
        <taxon>Marasmiineae</taxon>
        <taxon>Mycenaceae</taxon>
        <taxon>Mycena</taxon>
    </lineage>
</organism>
<keyword evidence="2" id="KW-1185">Reference proteome</keyword>
<dbReference type="AlphaFoldDB" id="A0AAD6ZQD7"/>
<evidence type="ECO:0000313" key="1">
    <source>
        <dbReference type="EMBL" id="KAJ7334277.1"/>
    </source>
</evidence>
<proteinExistence type="predicted"/>
<protein>
    <recommendedName>
        <fullName evidence="3">F-box domain-containing protein</fullName>
    </recommendedName>
</protein>
<dbReference type="EMBL" id="JARIHO010000033">
    <property type="protein sequence ID" value="KAJ7334277.1"/>
    <property type="molecule type" value="Genomic_DNA"/>
</dbReference>
<sequence length="591" mass="66847">MYNTVEPKVFIIQSAEHRRRRIEYAKQHLRRQNELAPISRIPPEILAVIFVRCVPTLIDTLRSDLSWLNVTRVSSQWRKVALACPDFWSTPIFSRPKWTPVMLARSKMASLVVRVDLAEDQANSLEPILLENASRLGALDIRSPQHQLTMFLTNLEQADAACRLQDIKVVNTDADSLGIWLAANLFRRTQVLESRKMGTHPGVRLHLQRCAFRWESGWYSHLTRLHLEDIGSSQSPAMEVFLTILLGSPNLEILTLIHCSPTDPGRGFPVQLPRLTALTIRNNFISGCLPLLEYLAIPPSATIDATVSYPVEAARAHELLTIFLKDPSPKTYDTVHMVKTPYTFTYSLPHSARPEWCRKLRIAASWPYLHTIEILKTISNHLDFSNVTTLHLQAPSKLDSPDEGNVAFGSTLSLWDTLGRALPHLHTLHLYESFPALWLQLFLTQAMLLVGVSHYRSCFNLPMLPEAPHGLALPFRDPDGMLTHGWPSLHCIALHKIDLHDPVNDYSPACADVLVALLWARCQGEVPICRLEIDKCTNVSRRDLAYFLLLADVVYDGKGRTDDKVGHLESLRSYSIGVFAKMIELSRQTQQ</sequence>
<name>A0AAD6ZQD7_9AGAR</name>
<accession>A0AAD6ZQD7</accession>
<gene>
    <name evidence="1" type="ORF">DFH08DRAFT_303401</name>
</gene>
<reference evidence="1" key="1">
    <citation type="submission" date="2023-03" db="EMBL/GenBank/DDBJ databases">
        <title>Massive genome expansion in bonnet fungi (Mycena s.s.) driven by repeated elements and novel gene families across ecological guilds.</title>
        <authorList>
            <consortium name="Lawrence Berkeley National Laboratory"/>
            <person name="Harder C.B."/>
            <person name="Miyauchi S."/>
            <person name="Viragh M."/>
            <person name="Kuo A."/>
            <person name="Thoen E."/>
            <person name="Andreopoulos B."/>
            <person name="Lu D."/>
            <person name="Skrede I."/>
            <person name="Drula E."/>
            <person name="Henrissat B."/>
            <person name="Morin E."/>
            <person name="Kohler A."/>
            <person name="Barry K."/>
            <person name="LaButti K."/>
            <person name="Morin E."/>
            <person name="Salamov A."/>
            <person name="Lipzen A."/>
            <person name="Mereny Z."/>
            <person name="Hegedus B."/>
            <person name="Baldrian P."/>
            <person name="Stursova M."/>
            <person name="Weitz H."/>
            <person name="Taylor A."/>
            <person name="Grigoriev I.V."/>
            <person name="Nagy L.G."/>
            <person name="Martin F."/>
            <person name="Kauserud H."/>
        </authorList>
    </citation>
    <scope>NUCLEOTIDE SEQUENCE</scope>
    <source>
        <strain evidence="1">CBHHK002</strain>
    </source>
</reference>
<dbReference type="SUPFAM" id="SSF52047">
    <property type="entry name" value="RNI-like"/>
    <property type="match status" value="1"/>
</dbReference>
<evidence type="ECO:0000313" key="2">
    <source>
        <dbReference type="Proteomes" id="UP001218218"/>
    </source>
</evidence>
<evidence type="ECO:0008006" key="3">
    <source>
        <dbReference type="Google" id="ProtNLM"/>
    </source>
</evidence>